<name>A0A5C6DYA2_9BACT</name>
<dbReference type="InterPro" id="IPR011042">
    <property type="entry name" value="6-blade_b-propeller_TolB-like"/>
</dbReference>
<dbReference type="AlphaFoldDB" id="A0A5C6DYA2"/>
<dbReference type="PANTHER" id="PTHR24104">
    <property type="entry name" value="E3 UBIQUITIN-PROTEIN LIGASE NHLRC1-RELATED"/>
    <property type="match status" value="1"/>
</dbReference>
<dbReference type="OrthoDB" id="261034at2"/>
<accession>A0A5C6DYA2</accession>
<evidence type="ECO:0000256" key="1">
    <source>
        <dbReference type="SAM" id="Phobius"/>
    </source>
</evidence>
<dbReference type="RefSeq" id="WP_146524493.1">
    <property type="nucleotide sequence ID" value="NZ_SJPV01000001.1"/>
</dbReference>
<dbReference type="InterPro" id="IPR050952">
    <property type="entry name" value="TRIM-NHL_E3_ligases"/>
</dbReference>
<dbReference type="PANTHER" id="PTHR24104:SF25">
    <property type="entry name" value="PROTEIN LIN-41"/>
    <property type="match status" value="1"/>
</dbReference>
<evidence type="ECO:0000313" key="3">
    <source>
        <dbReference type="Proteomes" id="UP000319143"/>
    </source>
</evidence>
<comment type="caution">
    <text evidence="2">The sequence shown here is derived from an EMBL/GenBank/DDBJ whole genome shotgun (WGS) entry which is preliminary data.</text>
</comment>
<evidence type="ECO:0000313" key="2">
    <source>
        <dbReference type="EMBL" id="TWU42423.1"/>
    </source>
</evidence>
<evidence type="ECO:0008006" key="4">
    <source>
        <dbReference type="Google" id="ProtNLM"/>
    </source>
</evidence>
<organism evidence="2 3">
    <name type="scientific">Novipirellula artificiosorum</name>
    <dbReference type="NCBI Taxonomy" id="2528016"/>
    <lineage>
        <taxon>Bacteria</taxon>
        <taxon>Pseudomonadati</taxon>
        <taxon>Planctomycetota</taxon>
        <taxon>Planctomycetia</taxon>
        <taxon>Pirellulales</taxon>
        <taxon>Pirellulaceae</taxon>
        <taxon>Novipirellula</taxon>
    </lineage>
</organism>
<gene>
    <name evidence="2" type="ORF">Poly41_07200</name>
</gene>
<sequence>MTDKTQAPHDESPVQRPTGMGSIIVWTLAIAVAFGALVAVLQVDNWGNNGNGLSPRFGIDTAKLTEVDPALIAYVETQSIPLQMDVVHAIATDRDNRLLVAGDSVVQVLSAEGELVKSIPLASEPTCIAVAAEDHPYEGRIFVGTGNRIELFDDNGDSVGSLTDGLDEKTALTSIAVFENSVFAADAGNRVVLHWDAEGKQIGVIGTPAPDRGIIGFVVPSAHFDIVASDDGLLRVANPGARRVETYTANGDLLGHWGTASASIEGFFGCCNPAAIAMLADGRFVTAEKGIPRVKVYDAEGVLDSVVATPQMFSKGMTNTIEIRDDHSLQVLDVATDREDRILILDPNRREIRIFERTTASDANHE</sequence>
<keyword evidence="1" id="KW-0472">Membrane</keyword>
<keyword evidence="1" id="KW-1133">Transmembrane helix</keyword>
<dbReference type="Gene3D" id="2.120.10.30">
    <property type="entry name" value="TolB, C-terminal domain"/>
    <property type="match status" value="2"/>
</dbReference>
<dbReference type="SUPFAM" id="SSF101898">
    <property type="entry name" value="NHL repeat"/>
    <property type="match status" value="1"/>
</dbReference>
<keyword evidence="1" id="KW-0812">Transmembrane</keyword>
<keyword evidence="3" id="KW-1185">Reference proteome</keyword>
<dbReference type="GO" id="GO:0008270">
    <property type="term" value="F:zinc ion binding"/>
    <property type="evidence" value="ECO:0007669"/>
    <property type="project" value="UniProtKB-KW"/>
</dbReference>
<feature type="transmembrane region" description="Helical" evidence="1">
    <location>
        <begin position="20"/>
        <end position="41"/>
    </location>
</feature>
<dbReference type="EMBL" id="SJPV01000001">
    <property type="protein sequence ID" value="TWU42423.1"/>
    <property type="molecule type" value="Genomic_DNA"/>
</dbReference>
<proteinExistence type="predicted"/>
<protein>
    <recommendedName>
        <fullName evidence="4">NHL repeat protein</fullName>
    </recommendedName>
</protein>
<dbReference type="Proteomes" id="UP000319143">
    <property type="component" value="Unassembled WGS sequence"/>
</dbReference>
<reference evidence="2 3" key="1">
    <citation type="submission" date="2019-02" db="EMBL/GenBank/DDBJ databases">
        <title>Deep-cultivation of Planctomycetes and their phenomic and genomic characterization uncovers novel biology.</title>
        <authorList>
            <person name="Wiegand S."/>
            <person name="Jogler M."/>
            <person name="Boedeker C."/>
            <person name="Pinto D."/>
            <person name="Vollmers J."/>
            <person name="Rivas-Marin E."/>
            <person name="Kohn T."/>
            <person name="Peeters S.H."/>
            <person name="Heuer A."/>
            <person name="Rast P."/>
            <person name="Oberbeckmann S."/>
            <person name="Bunk B."/>
            <person name="Jeske O."/>
            <person name="Meyerdierks A."/>
            <person name="Storesund J.E."/>
            <person name="Kallscheuer N."/>
            <person name="Luecker S."/>
            <person name="Lage O.M."/>
            <person name="Pohl T."/>
            <person name="Merkel B.J."/>
            <person name="Hornburger P."/>
            <person name="Mueller R.-W."/>
            <person name="Bruemmer F."/>
            <person name="Labrenz M."/>
            <person name="Spormann A.M."/>
            <person name="Op Den Camp H."/>
            <person name="Overmann J."/>
            <person name="Amann R."/>
            <person name="Jetten M.S.M."/>
            <person name="Mascher T."/>
            <person name="Medema M.H."/>
            <person name="Devos D.P."/>
            <person name="Kaster A.-K."/>
            <person name="Ovreas L."/>
            <person name="Rohde M."/>
            <person name="Galperin M.Y."/>
            <person name="Jogler C."/>
        </authorList>
    </citation>
    <scope>NUCLEOTIDE SEQUENCE [LARGE SCALE GENOMIC DNA]</scope>
    <source>
        <strain evidence="2 3">Poly41</strain>
    </source>
</reference>